<evidence type="ECO:0000313" key="2">
    <source>
        <dbReference type="EMBL" id="MPC33161.1"/>
    </source>
</evidence>
<comment type="caution">
    <text evidence="2">The sequence shown here is derived from an EMBL/GenBank/DDBJ whole genome shotgun (WGS) entry which is preliminary data.</text>
</comment>
<organism evidence="2 3">
    <name type="scientific">Portunus trituberculatus</name>
    <name type="common">Swimming crab</name>
    <name type="synonym">Neptunus trituberculatus</name>
    <dbReference type="NCBI Taxonomy" id="210409"/>
    <lineage>
        <taxon>Eukaryota</taxon>
        <taxon>Metazoa</taxon>
        <taxon>Ecdysozoa</taxon>
        <taxon>Arthropoda</taxon>
        <taxon>Crustacea</taxon>
        <taxon>Multicrustacea</taxon>
        <taxon>Malacostraca</taxon>
        <taxon>Eumalacostraca</taxon>
        <taxon>Eucarida</taxon>
        <taxon>Decapoda</taxon>
        <taxon>Pleocyemata</taxon>
        <taxon>Brachyura</taxon>
        <taxon>Eubrachyura</taxon>
        <taxon>Portunoidea</taxon>
        <taxon>Portunidae</taxon>
        <taxon>Portuninae</taxon>
        <taxon>Portunus</taxon>
    </lineage>
</organism>
<dbReference type="Proteomes" id="UP000324222">
    <property type="component" value="Unassembled WGS sequence"/>
</dbReference>
<keyword evidence="3" id="KW-1185">Reference proteome</keyword>
<reference evidence="2 3" key="1">
    <citation type="submission" date="2019-05" db="EMBL/GenBank/DDBJ databases">
        <title>Another draft genome of Portunus trituberculatus and its Hox gene families provides insights of decapod evolution.</title>
        <authorList>
            <person name="Jeong J.-H."/>
            <person name="Song I."/>
            <person name="Kim S."/>
            <person name="Choi T."/>
            <person name="Kim D."/>
            <person name="Ryu S."/>
            <person name="Kim W."/>
        </authorList>
    </citation>
    <scope>NUCLEOTIDE SEQUENCE [LARGE SCALE GENOMIC DNA]</scope>
    <source>
        <tissue evidence="2">Muscle</tissue>
    </source>
</reference>
<evidence type="ECO:0000313" key="3">
    <source>
        <dbReference type="Proteomes" id="UP000324222"/>
    </source>
</evidence>
<dbReference type="EMBL" id="VSRR010002772">
    <property type="protein sequence ID" value="MPC33161.1"/>
    <property type="molecule type" value="Genomic_DNA"/>
</dbReference>
<proteinExistence type="predicted"/>
<feature type="compositionally biased region" description="Basic residues" evidence="1">
    <location>
        <begin position="20"/>
        <end position="31"/>
    </location>
</feature>
<name>A0A5B7EFT2_PORTR</name>
<sequence>MTRLYTDRKQGCNGPGSVAARRRGQQTHKLAHLGASSQTRSKELGKRMGKMSVNLGQNVLEGDDKLKESNTDINSLHCSSHVDS</sequence>
<evidence type="ECO:0000256" key="1">
    <source>
        <dbReference type="SAM" id="MobiDB-lite"/>
    </source>
</evidence>
<accession>A0A5B7EFT2</accession>
<feature type="compositionally biased region" description="Basic and acidic residues" evidence="1">
    <location>
        <begin position="1"/>
        <end position="10"/>
    </location>
</feature>
<protein>
    <submittedName>
        <fullName evidence="2">Uncharacterized protein</fullName>
    </submittedName>
</protein>
<feature type="region of interest" description="Disordered" evidence="1">
    <location>
        <begin position="1"/>
        <end position="45"/>
    </location>
</feature>
<gene>
    <name evidence="2" type="ORF">E2C01_026504</name>
</gene>
<dbReference type="AlphaFoldDB" id="A0A5B7EFT2"/>